<evidence type="ECO:0000256" key="4">
    <source>
        <dbReference type="ARBA" id="ARBA00022833"/>
    </source>
</evidence>
<evidence type="ECO:0000256" key="2">
    <source>
        <dbReference type="ARBA" id="ARBA00022723"/>
    </source>
</evidence>
<evidence type="ECO:0000313" key="6">
    <source>
        <dbReference type="EMBL" id="AXJ01135.1"/>
    </source>
</evidence>
<keyword evidence="4" id="KW-0862">Zinc</keyword>
<sequence length="314" mass="34598">MQEFEIKDKSIPAGSNSMVTYRIARLPTHTSIDLPVYIFRGAAPGPVLLLTAGLHGNEINGIEIVRKMISDSSIVPESGTVLAIPIVNIYGFLQTERYLPDGKDLNRSFPGSQTGSLAQRVAWVLMHEIIPKIDFGVDFHTGGASLNNFPQIRCDFDFDINLQLAQQFAPPYIMNSSMINKSFRKAAHGKGKHIIVYEGGESNRFDDFSICEGINGTLRLMKALGMKSEAPEPILETKKLVKTSWIRARYAGIFHSLIQPGDMVTKNQLLGTITDPFGETTYPVKSKEEGHIICLNNMPVLNAGDAIAHLGKLK</sequence>
<dbReference type="CDD" id="cd06251">
    <property type="entry name" value="M14_ASTE_ASPA-like"/>
    <property type="match status" value="1"/>
</dbReference>
<dbReference type="InterPro" id="IPR053138">
    <property type="entry name" value="N-alpha-Ac-DABA_deacetylase"/>
</dbReference>
<dbReference type="Pfam" id="PF24827">
    <property type="entry name" value="AstE_AspA_cat"/>
    <property type="match status" value="1"/>
</dbReference>
<gene>
    <name evidence="6" type="ORF">CYPRO_1885</name>
</gene>
<keyword evidence="3" id="KW-0378">Hydrolase</keyword>
<accession>A0A345UKY3</accession>
<organism evidence="6 7">
    <name type="scientific">Cyclonatronum proteinivorum</name>
    <dbReference type="NCBI Taxonomy" id="1457365"/>
    <lineage>
        <taxon>Bacteria</taxon>
        <taxon>Pseudomonadati</taxon>
        <taxon>Balneolota</taxon>
        <taxon>Balneolia</taxon>
        <taxon>Balneolales</taxon>
        <taxon>Cyclonatronaceae</taxon>
        <taxon>Cyclonatronum</taxon>
    </lineage>
</organism>
<name>A0A345UKY3_9BACT</name>
<evidence type="ECO:0000259" key="5">
    <source>
        <dbReference type="Pfam" id="PF24827"/>
    </source>
</evidence>
<dbReference type="GO" id="GO:0046872">
    <property type="term" value="F:metal ion binding"/>
    <property type="evidence" value="ECO:0007669"/>
    <property type="project" value="UniProtKB-KW"/>
</dbReference>
<dbReference type="PANTHER" id="PTHR37326:SF2">
    <property type="entry name" value="SUCCINYLGLUTAMATE DESUCCINYLASE_ASPARTOACYLASE FAMILY PROTEIN"/>
    <property type="match status" value="1"/>
</dbReference>
<evidence type="ECO:0000313" key="7">
    <source>
        <dbReference type="Proteomes" id="UP000254808"/>
    </source>
</evidence>
<proteinExistence type="predicted"/>
<dbReference type="InterPro" id="IPR043795">
    <property type="entry name" value="N-alpha-Ac-DABA-like"/>
</dbReference>
<comment type="cofactor">
    <cofactor evidence="1">
        <name>Zn(2+)</name>
        <dbReference type="ChEBI" id="CHEBI:29105"/>
    </cofactor>
</comment>
<dbReference type="KEGG" id="cprv:CYPRO_1885"/>
<dbReference type="AlphaFoldDB" id="A0A345UKY3"/>
<reference evidence="6 7" key="1">
    <citation type="submission" date="2018-03" db="EMBL/GenBank/DDBJ databases">
        <title>Phenotypic and genomic properties of Cyclonatronum proteinivorum gen. nov., sp. nov., a haloalkaliphilic bacteroidete from soda lakes possessing Na+-translocating rhodopsin.</title>
        <authorList>
            <person name="Toshchakov S.V."/>
            <person name="Korzhenkov A."/>
            <person name="Samarov N.I."/>
            <person name="Kublanov I.V."/>
            <person name="Muntyan M.S."/>
            <person name="Sorokin D.Y."/>
        </authorList>
    </citation>
    <scope>NUCLEOTIDE SEQUENCE [LARGE SCALE GENOMIC DNA]</scope>
    <source>
        <strain evidence="6 7">Omega</strain>
    </source>
</reference>
<evidence type="ECO:0000256" key="1">
    <source>
        <dbReference type="ARBA" id="ARBA00001947"/>
    </source>
</evidence>
<dbReference type="Gene3D" id="3.40.630.10">
    <property type="entry name" value="Zn peptidases"/>
    <property type="match status" value="1"/>
</dbReference>
<dbReference type="SUPFAM" id="SSF53187">
    <property type="entry name" value="Zn-dependent exopeptidases"/>
    <property type="match status" value="1"/>
</dbReference>
<evidence type="ECO:0000256" key="3">
    <source>
        <dbReference type="ARBA" id="ARBA00022801"/>
    </source>
</evidence>
<dbReference type="PIRSF" id="PIRSF039012">
    <property type="entry name" value="ASP"/>
    <property type="match status" value="1"/>
</dbReference>
<dbReference type="GO" id="GO:0016811">
    <property type="term" value="F:hydrolase activity, acting on carbon-nitrogen (but not peptide) bonds, in linear amides"/>
    <property type="evidence" value="ECO:0007669"/>
    <property type="project" value="InterPro"/>
</dbReference>
<dbReference type="PANTHER" id="PTHR37326">
    <property type="entry name" value="BLL3975 PROTEIN"/>
    <property type="match status" value="1"/>
</dbReference>
<protein>
    <recommendedName>
        <fullName evidence="5">Succinylglutamate desuccinylase/Aspartoacylase catalytic domain-containing protein</fullName>
    </recommendedName>
</protein>
<dbReference type="GO" id="GO:0016788">
    <property type="term" value="F:hydrolase activity, acting on ester bonds"/>
    <property type="evidence" value="ECO:0007669"/>
    <property type="project" value="InterPro"/>
</dbReference>
<feature type="domain" description="Succinylglutamate desuccinylase/Aspartoacylase catalytic" evidence="5">
    <location>
        <begin position="44"/>
        <end position="223"/>
    </location>
</feature>
<keyword evidence="7" id="KW-1185">Reference proteome</keyword>
<dbReference type="OrthoDB" id="9782876at2"/>
<dbReference type="Proteomes" id="UP000254808">
    <property type="component" value="Chromosome"/>
</dbReference>
<dbReference type="InterPro" id="IPR055438">
    <property type="entry name" value="AstE_AspA_cat"/>
</dbReference>
<dbReference type="RefSeq" id="WP_114984361.1">
    <property type="nucleotide sequence ID" value="NZ_CP027806.1"/>
</dbReference>
<dbReference type="EMBL" id="CP027806">
    <property type="protein sequence ID" value="AXJ01135.1"/>
    <property type="molecule type" value="Genomic_DNA"/>
</dbReference>
<keyword evidence="2" id="KW-0479">Metal-binding</keyword>